<evidence type="ECO:0000256" key="1">
    <source>
        <dbReference type="SAM" id="Phobius"/>
    </source>
</evidence>
<organism evidence="2 3">
    <name type="scientific">Pseudobacteroides cellulosolvens ATCC 35603 = DSM 2933</name>
    <dbReference type="NCBI Taxonomy" id="398512"/>
    <lineage>
        <taxon>Bacteria</taxon>
        <taxon>Bacillati</taxon>
        <taxon>Bacillota</taxon>
        <taxon>Clostridia</taxon>
        <taxon>Eubacteriales</taxon>
        <taxon>Oscillospiraceae</taxon>
        <taxon>Pseudobacteroides</taxon>
    </lineage>
</organism>
<name>A0A0L6JQI5_9FIRM</name>
<evidence type="ECO:0000313" key="3">
    <source>
        <dbReference type="Proteomes" id="UP000036923"/>
    </source>
</evidence>
<sequence length="51" mass="5864">MSAQIMVVIGSLVGFAVLAFFFYRSINNLEKKKTSKKKGRTKYMPEAKSRY</sequence>
<gene>
    <name evidence="2" type="ORF">Bccel_3372</name>
</gene>
<dbReference type="EMBL" id="LGTC01000001">
    <property type="protein sequence ID" value="KNY28101.1"/>
    <property type="molecule type" value="Genomic_DNA"/>
</dbReference>
<evidence type="ECO:0000313" key="2">
    <source>
        <dbReference type="EMBL" id="KNY28101.1"/>
    </source>
</evidence>
<reference evidence="3" key="1">
    <citation type="submission" date="2015-07" db="EMBL/GenBank/DDBJ databases">
        <title>Near-Complete Genome Sequence of the Cellulolytic Bacterium Bacteroides (Pseudobacteroides) cellulosolvens ATCC 35603.</title>
        <authorList>
            <person name="Dassa B."/>
            <person name="Utturkar S.M."/>
            <person name="Klingeman D.M."/>
            <person name="Hurt R.A."/>
            <person name="Keller M."/>
            <person name="Xu J."/>
            <person name="Reddy Y.H.K."/>
            <person name="Borovok I."/>
            <person name="Grinberg I.R."/>
            <person name="Lamed R."/>
            <person name="Zhivin O."/>
            <person name="Bayer E.A."/>
            <person name="Brown S.D."/>
        </authorList>
    </citation>
    <scope>NUCLEOTIDE SEQUENCE [LARGE SCALE GENOMIC DNA]</scope>
    <source>
        <strain evidence="3">DSM 2933</strain>
    </source>
</reference>
<keyword evidence="1" id="KW-1133">Transmembrane helix</keyword>
<feature type="transmembrane region" description="Helical" evidence="1">
    <location>
        <begin position="6"/>
        <end position="23"/>
    </location>
</feature>
<keyword evidence="1" id="KW-0472">Membrane</keyword>
<dbReference type="RefSeq" id="WP_154673443.1">
    <property type="nucleotide sequence ID" value="NZ_JQKC01000008.1"/>
</dbReference>
<keyword evidence="3" id="KW-1185">Reference proteome</keyword>
<protein>
    <submittedName>
        <fullName evidence="2">Uncharacterized protein</fullName>
    </submittedName>
</protein>
<keyword evidence="1" id="KW-0812">Transmembrane</keyword>
<dbReference type="Proteomes" id="UP000036923">
    <property type="component" value="Unassembled WGS sequence"/>
</dbReference>
<comment type="caution">
    <text evidence="2">The sequence shown here is derived from an EMBL/GenBank/DDBJ whole genome shotgun (WGS) entry which is preliminary data.</text>
</comment>
<dbReference type="AlphaFoldDB" id="A0A0L6JQI5"/>
<accession>A0A0L6JQI5</accession>
<proteinExistence type="predicted"/>